<evidence type="ECO:0000256" key="4">
    <source>
        <dbReference type="ARBA" id="ARBA00023136"/>
    </source>
</evidence>
<dbReference type="AlphaFoldDB" id="A0A1D6FSK1"/>
<evidence type="ECO:0000256" key="2">
    <source>
        <dbReference type="ARBA" id="ARBA00022692"/>
    </source>
</evidence>
<accession>A0A1D6FSK1</accession>
<dbReference type="Pfam" id="PF07970">
    <property type="entry name" value="COPIIcoated_ERV"/>
    <property type="match status" value="1"/>
</dbReference>
<dbReference type="InterPro" id="IPR039542">
    <property type="entry name" value="Erv_N"/>
</dbReference>
<dbReference type="PANTHER" id="PTHR10984:SF58">
    <property type="entry name" value="OS05G0490200 PROTEIN"/>
    <property type="match status" value="1"/>
</dbReference>
<organism evidence="7">
    <name type="scientific">Zea mays</name>
    <name type="common">Maize</name>
    <dbReference type="NCBI Taxonomy" id="4577"/>
    <lineage>
        <taxon>Eukaryota</taxon>
        <taxon>Viridiplantae</taxon>
        <taxon>Streptophyta</taxon>
        <taxon>Embryophyta</taxon>
        <taxon>Tracheophyta</taxon>
        <taxon>Spermatophyta</taxon>
        <taxon>Magnoliopsida</taxon>
        <taxon>Liliopsida</taxon>
        <taxon>Poales</taxon>
        <taxon>Poaceae</taxon>
        <taxon>PACMAD clade</taxon>
        <taxon>Panicoideae</taxon>
        <taxon>Andropogonodae</taxon>
        <taxon>Andropogoneae</taxon>
        <taxon>Tripsacinae</taxon>
        <taxon>Zea</taxon>
    </lineage>
</organism>
<protein>
    <submittedName>
        <fullName evidence="7">Endoplasmic reticulum vesicle transporter protein</fullName>
    </submittedName>
</protein>
<evidence type="ECO:0000259" key="6">
    <source>
        <dbReference type="Pfam" id="PF13850"/>
    </source>
</evidence>
<keyword evidence="4" id="KW-0472">Membrane</keyword>
<keyword evidence="3" id="KW-1133">Transmembrane helix</keyword>
<evidence type="ECO:0000259" key="5">
    <source>
        <dbReference type="Pfam" id="PF07970"/>
    </source>
</evidence>
<keyword evidence="2" id="KW-0812">Transmembrane</keyword>
<dbReference type="InterPro" id="IPR012936">
    <property type="entry name" value="Erv_C"/>
</dbReference>
<sequence>MLLCYILCLNKWNEASPNGFSVYIMCLGSYFYSSTETKLVVDTSRGERLRVNFDITFPSIPCTLLSVDTTDISGEQHHDIRHDIEKRRLNSHGNVIEARKEGIGGAKVERPLQKHGGRLDKGEQYCGTCYGAEESDEQCCNSCEEVREAYKKKGWALTNPDLIDQMSVKLLEIFTSPQAKDFMNQT</sequence>
<evidence type="ECO:0000256" key="1">
    <source>
        <dbReference type="ARBA" id="ARBA00004370"/>
    </source>
</evidence>
<feature type="domain" description="Endoplasmic reticulum vesicle transporter C-terminal" evidence="5">
    <location>
        <begin position="129"/>
        <end position="165"/>
    </location>
</feature>
<dbReference type="EMBL" id="CM000784">
    <property type="protein sequence ID" value="AQK94541.1"/>
    <property type="molecule type" value="Genomic_DNA"/>
</dbReference>
<gene>
    <name evidence="7" type="ORF">ZEAMMB73_Zm00001d010639</name>
</gene>
<dbReference type="eggNOG" id="KOG2667">
    <property type="taxonomic scope" value="Eukaryota"/>
</dbReference>
<dbReference type="InterPro" id="IPR045888">
    <property type="entry name" value="Erv"/>
</dbReference>
<name>A0A1D6FSK1_MAIZE</name>
<dbReference type="GO" id="GO:0016020">
    <property type="term" value="C:membrane"/>
    <property type="evidence" value="ECO:0007669"/>
    <property type="project" value="UniProtKB-SubCell"/>
</dbReference>
<feature type="domain" description="Endoplasmic reticulum vesicle transporter N-terminal" evidence="6">
    <location>
        <begin position="24"/>
        <end position="77"/>
    </location>
</feature>
<evidence type="ECO:0000313" key="7">
    <source>
        <dbReference type="EMBL" id="AQK94541.1"/>
    </source>
</evidence>
<evidence type="ECO:0000256" key="3">
    <source>
        <dbReference type="ARBA" id="ARBA00022989"/>
    </source>
</evidence>
<reference evidence="7" key="1">
    <citation type="submission" date="2015-12" db="EMBL/GenBank/DDBJ databases">
        <title>Update maize B73 reference genome by single molecule sequencing technologies.</title>
        <authorList>
            <consortium name="Maize Genome Sequencing Project"/>
            <person name="Ware D."/>
        </authorList>
    </citation>
    <scope>NUCLEOTIDE SEQUENCE</scope>
    <source>
        <tissue evidence="7">Seedling</tissue>
    </source>
</reference>
<dbReference type="Pfam" id="PF13850">
    <property type="entry name" value="ERGIC_N"/>
    <property type="match status" value="1"/>
</dbReference>
<dbReference type="PANTHER" id="PTHR10984">
    <property type="entry name" value="ENDOPLASMIC RETICULUM-GOLGI INTERMEDIATE COMPARTMENT PROTEIN"/>
    <property type="match status" value="1"/>
</dbReference>
<proteinExistence type="predicted"/>
<dbReference type="PaxDb" id="4577-GRMZM2G161019_P03"/>
<comment type="subcellular location">
    <subcellularLocation>
        <location evidence="1">Membrane</location>
    </subcellularLocation>
</comment>